<dbReference type="Pfam" id="PF09839">
    <property type="entry name" value="DUF2066"/>
    <property type="match status" value="1"/>
</dbReference>
<keyword evidence="1" id="KW-0472">Membrane</keyword>
<sequence length="242" mass="25716">MGRLTALYPLCRDREPIVNRAFVHVFAALFLVIGLVPVPSRVFAAGDPAYSADVPVNSQSDDDRVAGLRIALGQVLARLSGDAGVATRADVLKASAQASNFVQQYQYVRSADSGANASSSHLLLSAQFDPAAVDDLLRRLHLGGHENETGNVVPEQGGNMRVWISGMRSAADYSRAMAALLGSDNVLAATPERAHDDGMLVALKLRSGMQRLLENLAAAQTLSPLSDAKAIDGVDLQLLFRP</sequence>
<dbReference type="OrthoDB" id="6195299at2"/>
<organism evidence="2 3">
    <name type="scientific">Pseudolysobacter antarcticus</name>
    <dbReference type="NCBI Taxonomy" id="2511995"/>
    <lineage>
        <taxon>Bacteria</taxon>
        <taxon>Pseudomonadati</taxon>
        <taxon>Pseudomonadota</taxon>
        <taxon>Gammaproteobacteria</taxon>
        <taxon>Lysobacterales</taxon>
        <taxon>Rhodanobacteraceae</taxon>
        <taxon>Pseudolysobacter</taxon>
    </lineage>
</organism>
<dbReference type="AlphaFoldDB" id="A0A411HGN4"/>
<evidence type="ECO:0000313" key="3">
    <source>
        <dbReference type="Proteomes" id="UP000291562"/>
    </source>
</evidence>
<reference evidence="2 3" key="1">
    <citation type="submission" date="2019-01" db="EMBL/GenBank/DDBJ databases">
        <title>Pseudolysobacter antarctica gen. nov., sp. nov., isolated from Fildes Peninsula, Antarctica.</title>
        <authorList>
            <person name="Wei Z."/>
            <person name="Peng F."/>
        </authorList>
    </citation>
    <scope>NUCLEOTIDE SEQUENCE [LARGE SCALE GENOMIC DNA]</scope>
    <source>
        <strain evidence="2 3">AQ6-296</strain>
    </source>
</reference>
<dbReference type="InterPro" id="IPR018642">
    <property type="entry name" value="DUF2066"/>
</dbReference>
<keyword evidence="1" id="KW-0812">Transmembrane</keyword>
<accession>A0A411HGN4</accession>
<dbReference type="KEGG" id="xbc:ELE36_04290"/>
<evidence type="ECO:0000313" key="2">
    <source>
        <dbReference type="EMBL" id="QBB69658.1"/>
    </source>
</evidence>
<name>A0A411HGN4_9GAMM</name>
<feature type="transmembrane region" description="Helical" evidence="1">
    <location>
        <begin position="21"/>
        <end position="38"/>
    </location>
</feature>
<gene>
    <name evidence="2" type="ORF">ELE36_04290</name>
</gene>
<keyword evidence="3" id="KW-1185">Reference proteome</keyword>
<dbReference type="EMBL" id="CP035704">
    <property type="protein sequence ID" value="QBB69658.1"/>
    <property type="molecule type" value="Genomic_DNA"/>
</dbReference>
<protein>
    <submittedName>
        <fullName evidence="2">DUF2066 domain-containing protein</fullName>
    </submittedName>
</protein>
<keyword evidence="1" id="KW-1133">Transmembrane helix</keyword>
<evidence type="ECO:0000256" key="1">
    <source>
        <dbReference type="SAM" id="Phobius"/>
    </source>
</evidence>
<dbReference type="Proteomes" id="UP000291562">
    <property type="component" value="Chromosome"/>
</dbReference>
<proteinExistence type="predicted"/>